<evidence type="ECO:0000313" key="1">
    <source>
        <dbReference type="EMBL" id="KAL0413231.1"/>
    </source>
</evidence>
<gene>
    <name evidence="1" type="ORF">Sradi_1524800</name>
</gene>
<name>A0AAW2UCC5_SESRA</name>
<reference evidence="1" key="1">
    <citation type="submission" date="2020-06" db="EMBL/GenBank/DDBJ databases">
        <authorList>
            <person name="Li T."/>
            <person name="Hu X."/>
            <person name="Zhang T."/>
            <person name="Song X."/>
            <person name="Zhang H."/>
            <person name="Dai N."/>
            <person name="Sheng W."/>
            <person name="Hou X."/>
            <person name="Wei L."/>
        </authorList>
    </citation>
    <scope>NUCLEOTIDE SEQUENCE</scope>
    <source>
        <strain evidence="1">G02</strain>
        <tissue evidence="1">Leaf</tissue>
    </source>
</reference>
<organism evidence="1">
    <name type="scientific">Sesamum radiatum</name>
    <name type="common">Black benniseed</name>
    <dbReference type="NCBI Taxonomy" id="300843"/>
    <lineage>
        <taxon>Eukaryota</taxon>
        <taxon>Viridiplantae</taxon>
        <taxon>Streptophyta</taxon>
        <taxon>Embryophyta</taxon>
        <taxon>Tracheophyta</taxon>
        <taxon>Spermatophyta</taxon>
        <taxon>Magnoliopsida</taxon>
        <taxon>eudicotyledons</taxon>
        <taxon>Gunneridae</taxon>
        <taxon>Pentapetalae</taxon>
        <taxon>asterids</taxon>
        <taxon>lamiids</taxon>
        <taxon>Lamiales</taxon>
        <taxon>Pedaliaceae</taxon>
        <taxon>Sesamum</taxon>
    </lineage>
</organism>
<sequence>MGATLETSIEALAGISERILGGALPWMLFLLHSGRPPLLNSLLLQGETPYFRFHLSQEGSPLLEWEDLQMDLVPGPRLLHIKEGRLLPGRGYP</sequence>
<dbReference type="EMBL" id="JACGWJ010000006">
    <property type="protein sequence ID" value="KAL0413231.1"/>
    <property type="molecule type" value="Genomic_DNA"/>
</dbReference>
<proteinExistence type="predicted"/>
<reference evidence="1" key="2">
    <citation type="journal article" date="2024" name="Plant">
        <title>Genomic evolution and insights into agronomic trait innovations of Sesamum species.</title>
        <authorList>
            <person name="Miao H."/>
            <person name="Wang L."/>
            <person name="Qu L."/>
            <person name="Liu H."/>
            <person name="Sun Y."/>
            <person name="Le M."/>
            <person name="Wang Q."/>
            <person name="Wei S."/>
            <person name="Zheng Y."/>
            <person name="Lin W."/>
            <person name="Duan Y."/>
            <person name="Cao H."/>
            <person name="Xiong S."/>
            <person name="Wang X."/>
            <person name="Wei L."/>
            <person name="Li C."/>
            <person name="Ma Q."/>
            <person name="Ju M."/>
            <person name="Zhao R."/>
            <person name="Li G."/>
            <person name="Mu C."/>
            <person name="Tian Q."/>
            <person name="Mei H."/>
            <person name="Zhang T."/>
            <person name="Gao T."/>
            <person name="Zhang H."/>
        </authorList>
    </citation>
    <scope>NUCLEOTIDE SEQUENCE</scope>
    <source>
        <strain evidence="1">G02</strain>
    </source>
</reference>
<accession>A0AAW2UCC5</accession>
<comment type="caution">
    <text evidence="1">The sequence shown here is derived from an EMBL/GenBank/DDBJ whole genome shotgun (WGS) entry which is preliminary data.</text>
</comment>
<protein>
    <submittedName>
        <fullName evidence="1">Uncharacterized protein</fullName>
    </submittedName>
</protein>
<dbReference type="AlphaFoldDB" id="A0AAW2UCC5"/>